<keyword evidence="3" id="KW-1185">Reference proteome</keyword>
<proteinExistence type="predicted"/>
<organism evidence="2 3">
    <name type="scientific">Miscanthus lutarioriparius</name>
    <dbReference type="NCBI Taxonomy" id="422564"/>
    <lineage>
        <taxon>Eukaryota</taxon>
        <taxon>Viridiplantae</taxon>
        <taxon>Streptophyta</taxon>
        <taxon>Embryophyta</taxon>
        <taxon>Tracheophyta</taxon>
        <taxon>Spermatophyta</taxon>
        <taxon>Magnoliopsida</taxon>
        <taxon>Liliopsida</taxon>
        <taxon>Poales</taxon>
        <taxon>Poaceae</taxon>
        <taxon>PACMAD clade</taxon>
        <taxon>Panicoideae</taxon>
        <taxon>Andropogonodae</taxon>
        <taxon>Andropogoneae</taxon>
        <taxon>Saccharinae</taxon>
        <taxon>Miscanthus</taxon>
    </lineage>
</organism>
<comment type="caution">
    <text evidence="2">The sequence shown here is derived from an EMBL/GenBank/DDBJ whole genome shotgun (WGS) entry which is preliminary data.</text>
</comment>
<feature type="region of interest" description="Disordered" evidence="1">
    <location>
        <begin position="200"/>
        <end position="228"/>
    </location>
</feature>
<dbReference type="OrthoDB" id="1749397at2759"/>
<protein>
    <submittedName>
        <fullName evidence="2">Uncharacterized protein</fullName>
    </submittedName>
</protein>
<gene>
    <name evidence="2" type="ORF">NCGR_LOCUS39328</name>
</gene>
<dbReference type="AlphaFoldDB" id="A0A811QI90"/>
<evidence type="ECO:0000256" key="1">
    <source>
        <dbReference type="SAM" id="MobiDB-lite"/>
    </source>
</evidence>
<dbReference type="Proteomes" id="UP000604825">
    <property type="component" value="Unassembled WGS sequence"/>
</dbReference>
<evidence type="ECO:0000313" key="3">
    <source>
        <dbReference type="Proteomes" id="UP000604825"/>
    </source>
</evidence>
<reference evidence="2" key="1">
    <citation type="submission" date="2020-10" db="EMBL/GenBank/DDBJ databases">
        <authorList>
            <person name="Han B."/>
            <person name="Lu T."/>
            <person name="Zhao Q."/>
            <person name="Huang X."/>
            <person name="Zhao Y."/>
        </authorList>
    </citation>
    <scope>NUCLEOTIDE SEQUENCE</scope>
</reference>
<accession>A0A811QI90</accession>
<name>A0A811QI90_9POAL</name>
<dbReference type="EMBL" id="CAJGYO010000010">
    <property type="protein sequence ID" value="CAD6255791.1"/>
    <property type="molecule type" value="Genomic_DNA"/>
</dbReference>
<sequence>MTWNGDVLKAYHGTLNIKPPVESVMGTRDIRLPGITLRGWCHRDEFWIEKLESKERIVHGQRVGDNYVVAVLDVGAATSWVLDSSAWIHHTSNRQMLYDFQEAPEYLLPAPAGVEGLHILGHGSVRTQRFKVPGIRYIASSGDARNVISVAQLADDHGFVSTFEPGFCYVKDKVIGQIVGVGHLLGSVYVLKTLRINQDKGGGSGLSQKPRDDSSKSQKRPGRADTVGMTMTGNLESVQTDRDKCFRDTSTPNYLASNQRLLLGTGSFQETADDLLQRNVVSVAQLASSHGLVTVFEPTGCYMKDKKTGQIVAHGHLRDGAFVLDNLLINQEKGPGRSGAANKQREQELAKIKGQEIKMKVKTMVTDLKEEVKLEAKEAIKVEVAPAVAAIKGEIKLEVKEKAIKVEVAPMMVEMKEEVVKPGVEEEIEMVLVAVVEVEEEKKEVEEKKKRK</sequence>
<evidence type="ECO:0000313" key="2">
    <source>
        <dbReference type="EMBL" id="CAD6255791.1"/>
    </source>
</evidence>